<sequence length="361" mass="39382">MEDAAETEQLEVAAILCDISRLVRSRHRRRQRARAAAPHLEILSWGRRRPRSMPEVKPSPVPAPAAAERGGAASPDTPLAYPESGGDDAPPEDKGEVAVAPPLDQWPDGRQLICLGWTARSGRRRNSSSARRRRACPSPGRTRVHSRSTLPPPHSLFLPREFRSSSVRVCLPSIACLCATSDLEPLIREIQAAAASPAQQSSVGCGAGGARANESLGEAVALAPSHEVLLDGSFLWRSLSVNLVAVVASCHGDWVPGRGTVSCCSILGRSVLLACVFVRTATTTTPALLAHLIPTPNKDRKLRPFFPQKQNHLRELSHPTRKKEEFLVSIPISRSPLTVYSTHARSGGRSRRTCRRWWCWT</sequence>
<reference evidence="3" key="1">
    <citation type="journal article" date="2009" name="Science">
        <title>The B73 maize genome: complexity, diversity, and dynamics.</title>
        <authorList>
            <person name="Schnable P.S."/>
            <person name="Ware D."/>
            <person name="Fulton R.S."/>
            <person name="Stein J.C."/>
            <person name="Wei F."/>
            <person name="Pasternak S."/>
            <person name="Liang C."/>
            <person name="Zhang J."/>
            <person name="Fulton L."/>
            <person name="Graves T.A."/>
            <person name="Minx P."/>
            <person name="Reily A.D."/>
            <person name="Courtney L."/>
            <person name="Kruchowski S.S."/>
            <person name="Tomlinson C."/>
            <person name="Strong C."/>
            <person name="Delehaunty K."/>
            <person name="Fronick C."/>
            <person name="Courtney B."/>
            <person name="Rock S.M."/>
            <person name="Belter E."/>
            <person name="Du F."/>
            <person name="Kim K."/>
            <person name="Abbott R.M."/>
            <person name="Cotton M."/>
            <person name="Levy A."/>
            <person name="Marchetto P."/>
            <person name="Ochoa K."/>
            <person name="Jackson S.M."/>
            <person name="Gillam B."/>
            <person name="Chen W."/>
            <person name="Yan L."/>
            <person name="Higginbotham J."/>
            <person name="Cardenas M."/>
            <person name="Waligorski J."/>
            <person name="Applebaum E."/>
            <person name="Phelps L."/>
            <person name="Falcone J."/>
            <person name="Kanchi K."/>
            <person name="Thane T."/>
            <person name="Scimone A."/>
            <person name="Thane N."/>
            <person name="Henke J."/>
            <person name="Wang T."/>
            <person name="Ruppert J."/>
            <person name="Shah N."/>
            <person name="Rotter K."/>
            <person name="Hodges J."/>
            <person name="Ingenthron E."/>
            <person name="Cordes M."/>
            <person name="Kohlberg S."/>
            <person name="Sgro J."/>
            <person name="Delgado B."/>
            <person name="Mead K."/>
            <person name="Chinwalla A."/>
            <person name="Leonard S."/>
            <person name="Crouse K."/>
            <person name="Collura K."/>
            <person name="Kudrna D."/>
            <person name="Currie J."/>
            <person name="He R."/>
            <person name="Angelova A."/>
            <person name="Rajasekar S."/>
            <person name="Mueller T."/>
            <person name="Lomeli R."/>
            <person name="Scara G."/>
            <person name="Ko A."/>
            <person name="Delaney K."/>
            <person name="Wissotski M."/>
            <person name="Lopez G."/>
            <person name="Campos D."/>
            <person name="Braidotti M."/>
            <person name="Ashley E."/>
            <person name="Golser W."/>
            <person name="Kim H."/>
            <person name="Lee S."/>
            <person name="Lin J."/>
            <person name="Dujmic Z."/>
            <person name="Kim W."/>
            <person name="Talag J."/>
            <person name="Zuccolo A."/>
            <person name="Fan C."/>
            <person name="Sebastian A."/>
            <person name="Kramer M."/>
            <person name="Spiegel L."/>
            <person name="Nascimento L."/>
            <person name="Zutavern T."/>
            <person name="Miller B."/>
            <person name="Ambroise C."/>
            <person name="Muller S."/>
            <person name="Spooner W."/>
            <person name="Narechania A."/>
            <person name="Ren L."/>
            <person name="Wei S."/>
            <person name="Kumari S."/>
            <person name="Faga B."/>
            <person name="Levy M.J."/>
            <person name="McMahan L."/>
            <person name="Van Buren P."/>
            <person name="Vaughn M.W."/>
            <person name="Ying K."/>
            <person name="Yeh C.-T."/>
            <person name="Emrich S.J."/>
            <person name="Jia Y."/>
            <person name="Kalyanaraman A."/>
            <person name="Hsia A.-P."/>
            <person name="Barbazuk W.B."/>
            <person name="Baucom R.S."/>
            <person name="Brutnell T.P."/>
            <person name="Carpita N.C."/>
            <person name="Chaparro C."/>
            <person name="Chia J.-M."/>
            <person name="Deragon J.-M."/>
            <person name="Estill J.C."/>
            <person name="Fu Y."/>
            <person name="Jeddeloh J.A."/>
            <person name="Han Y."/>
            <person name="Lee H."/>
            <person name="Li P."/>
            <person name="Lisch D.R."/>
            <person name="Liu S."/>
            <person name="Liu Z."/>
            <person name="Nagel D.H."/>
            <person name="McCann M.C."/>
            <person name="SanMiguel P."/>
            <person name="Myers A.M."/>
            <person name="Nettleton D."/>
            <person name="Nguyen J."/>
            <person name="Penning B.W."/>
            <person name="Ponnala L."/>
            <person name="Schneider K.L."/>
            <person name="Schwartz D.C."/>
            <person name="Sharma A."/>
            <person name="Soderlund C."/>
            <person name="Springer N.M."/>
            <person name="Sun Q."/>
            <person name="Wang H."/>
            <person name="Waterman M."/>
            <person name="Westerman R."/>
            <person name="Wolfgruber T.K."/>
            <person name="Yang L."/>
            <person name="Yu Y."/>
            <person name="Zhang L."/>
            <person name="Zhou S."/>
            <person name="Zhu Q."/>
            <person name="Bennetzen J.L."/>
            <person name="Dawe R.K."/>
            <person name="Jiang J."/>
            <person name="Jiang N."/>
            <person name="Presting G.G."/>
            <person name="Wessler S.R."/>
            <person name="Aluru S."/>
            <person name="Martienssen R.A."/>
            <person name="Clifton S.W."/>
            <person name="McCombie W.R."/>
            <person name="Wing R.A."/>
            <person name="Wilson R.K."/>
        </authorList>
    </citation>
    <scope>NUCLEOTIDE SEQUENCE [LARGE SCALE GENOMIC DNA]</scope>
    <source>
        <strain evidence="3">cv. B73</strain>
    </source>
</reference>
<reference evidence="2" key="3">
    <citation type="submission" date="2021-05" db="UniProtKB">
        <authorList>
            <consortium name="EnsemblPlants"/>
        </authorList>
    </citation>
    <scope>IDENTIFICATION</scope>
    <source>
        <strain evidence="2">cv. B73</strain>
    </source>
</reference>
<feature type="region of interest" description="Disordered" evidence="1">
    <location>
        <begin position="124"/>
        <end position="152"/>
    </location>
</feature>
<feature type="compositionally biased region" description="Basic residues" evidence="1">
    <location>
        <begin position="124"/>
        <end position="135"/>
    </location>
</feature>
<protein>
    <submittedName>
        <fullName evidence="2">Uncharacterized protein</fullName>
    </submittedName>
</protein>
<evidence type="ECO:0000313" key="2">
    <source>
        <dbReference type="EnsemblPlants" id="Zm00001eb208330_P001"/>
    </source>
</evidence>
<dbReference type="AlphaFoldDB" id="A0A804P4Q0"/>
<dbReference type="PANTHER" id="PTHR37614">
    <property type="entry name" value="OS02G0121400 PROTEIN"/>
    <property type="match status" value="1"/>
</dbReference>
<dbReference type="Gramene" id="Zm00001eb208330_T001">
    <property type="protein sequence ID" value="Zm00001eb208330_P001"/>
    <property type="gene ID" value="Zm00001eb208330"/>
</dbReference>
<dbReference type="Proteomes" id="UP000007305">
    <property type="component" value="Chromosome 4"/>
</dbReference>
<dbReference type="PANTHER" id="PTHR37614:SF2">
    <property type="entry name" value="OS02G0121400 PROTEIN"/>
    <property type="match status" value="1"/>
</dbReference>
<accession>A0A804P4Q0</accession>
<dbReference type="InParanoid" id="A0A804P4Q0"/>
<name>A0A804P4Q0_MAIZE</name>
<keyword evidence="3" id="KW-1185">Reference proteome</keyword>
<feature type="region of interest" description="Disordered" evidence="1">
    <location>
        <begin position="50"/>
        <end position="102"/>
    </location>
</feature>
<organism evidence="2 3">
    <name type="scientific">Zea mays</name>
    <name type="common">Maize</name>
    <dbReference type="NCBI Taxonomy" id="4577"/>
    <lineage>
        <taxon>Eukaryota</taxon>
        <taxon>Viridiplantae</taxon>
        <taxon>Streptophyta</taxon>
        <taxon>Embryophyta</taxon>
        <taxon>Tracheophyta</taxon>
        <taxon>Spermatophyta</taxon>
        <taxon>Magnoliopsida</taxon>
        <taxon>Liliopsida</taxon>
        <taxon>Poales</taxon>
        <taxon>Poaceae</taxon>
        <taxon>PACMAD clade</taxon>
        <taxon>Panicoideae</taxon>
        <taxon>Andropogonodae</taxon>
        <taxon>Andropogoneae</taxon>
        <taxon>Tripsacinae</taxon>
        <taxon>Zea</taxon>
    </lineage>
</organism>
<dbReference type="EnsemblPlants" id="Zm00001eb208330_T001">
    <property type="protein sequence ID" value="Zm00001eb208330_P001"/>
    <property type="gene ID" value="Zm00001eb208330"/>
</dbReference>
<reference evidence="2" key="2">
    <citation type="submission" date="2019-07" db="EMBL/GenBank/DDBJ databases">
        <authorList>
            <person name="Seetharam A."/>
            <person name="Woodhouse M."/>
            <person name="Cannon E."/>
        </authorList>
    </citation>
    <scope>NUCLEOTIDE SEQUENCE [LARGE SCALE GENOMIC DNA]</scope>
    <source>
        <strain evidence="2">cv. B73</strain>
    </source>
</reference>
<evidence type="ECO:0000313" key="3">
    <source>
        <dbReference type="Proteomes" id="UP000007305"/>
    </source>
</evidence>
<feature type="compositionally biased region" description="Low complexity" evidence="1">
    <location>
        <begin position="64"/>
        <end position="75"/>
    </location>
</feature>
<proteinExistence type="predicted"/>
<evidence type="ECO:0000256" key="1">
    <source>
        <dbReference type="SAM" id="MobiDB-lite"/>
    </source>
</evidence>